<feature type="region of interest" description="Disordered" evidence="1">
    <location>
        <begin position="53"/>
        <end position="86"/>
    </location>
</feature>
<dbReference type="Gramene" id="ERN03574">
    <property type="protein sequence ID" value="ERN03574"/>
    <property type="gene ID" value="AMTR_s00042p00112940"/>
</dbReference>
<evidence type="ECO:0000256" key="1">
    <source>
        <dbReference type="SAM" id="MobiDB-lite"/>
    </source>
</evidence>
<organism evidence="2 3">
    <name type="scientific">Amborella trichopoda</name>
    <dbReference type="NCBI Taxonomy" id="13333"/>
    <lineage>
        <taxon>Eukaryota</taxon>
        <taxon>Viridiplantae</taxon>
        <taxon>Streptophyta</taxon>
        <taxon>Embryophyta</taxon>
        <taxon>Tracheophyta</taxon>
        <taxon>Spermatophyta</taxon>
        <taxon>Magnoliopsida</taxon>
        <taxon>Amborellales</taxon>
        <taxon>Amborellaceae</taxon>
        <taxon>Amborella</taxon>
    </lineage>
</organism>
<feature type="region of interest" description="Disordered" evidence="1">
    <location>
        <begin position="1"/>
        <end position="20"/>
    </location>
</feature>
<dbReference type="Proteomes" id="UP000017836">
    <property type="component" value="Unassembled WGS sequence"/>
</dbReference>
<proteinExistence type="predicted"/>
<feature type="compositionally biased region" description="Basic and acidic residues" evidence="1">
    <location>
        <begin position="58"/>
        <end position="77"/>
    </location>
</feature>
<reference evidence="3" key="1">
    <citation type="journal article" date="2013" name="Science">
        <title>The Amborella genome and the evolution of flowering plants.</title>
        <authorList>
            <consortium name="Amborella Genome Project"/>
        </authorList>
    </citation>
    <scope>NUCLEOTIDE SEQUENCE [LARGE SCALE GENOMIC DNA]</scope>
</reference>
<keyword evidence="3" id="KW-1185">Reference proteome</keyword>
<dbReference type="AlphaFoldDB" id="W1P7B5"/>
<dbReference type="EMBL" id="KI394353">
    <property type="protein sequence ID" value="ERN03574.1"/>
    <property type="molecule type" value="Genomic_DNA"/>
</dbReference>
<evidence type="ECO:0000313" key="3">
    <source>
        <dbReference type="Proteomes" id="UP000017836"/>
    </source>
</evidence>
<name>W1P7B5_AMBTC</name>
<gene>
    <name evidence="2" type="ORF">AMTR_s00042p00112940</name>
</gene>
<protein>
    <submittedName>
        <fullName evidence="2">Uncharacterized protein</fullName>
    </submittedName>
</protein>
<feature type="compositionally biased region" description="Basic and acidic residues" evidence="1">
    <location>
        <begin position="1"/>
        <end position="16"/>
    </location>
</feature>
<accession>W1P7B5</accession>
<dbReference type="HOGENOM" id="CLU_2112158_0_0_1"/>
<sequence>MEEGIHLDHREQHQMEGQRGALPLTYHNESSKPEELTEIADFAGNRHRLLTFPLGRNTRKEETPFTKNEGVDVKARDTTTTSKSFPERVASIRRRDTLPSFSPFEKVIVEANRST</sequence>
<evidence type="ECO:0000313" key="2">
    <source>
        <dbReference type="EMBL" id="ERN03574.1"/>
    </source>
</evidence>